<organism evidence="2">
    <name type="scientific">Rhizophora mucronata</name>
    <name type="common">Asiatic mangrove</name>
    <dbReference type="NCBI Taxonomy" id="61149"/>
    <lineage>
        <taxon>Eukaryota</taxon>
        <taxon>Viridiplantae</taxon>
        <taxon>Streptophyta</taxon>
        <taxon>Embryophyta</taxon>
        <taxon>Tracheophyta</taxon>
        <taxon>Spermatophyta</taxon>
        <taxon>Magnoliopsida</taxon>
        <taxon>eudicotyledons</taxon>
        <taxon>Gunneridae</taxon>
        <taxon>Pentapetalae</taxon>
        <taxon>rosids</taxon>
        <taxon>fabids</taxon>
        <taxon>Malpighiales</taxon>
        <taxon>Rhizophoraceae</taxon>
        <taxon>Rhizophora</taxon>
    </lineage>
</organism>
<dbReference type="EMBL" id="GGEC01032487">
    <property type="protein sequence ID" value="MBX12971.1"/>
    <property type="molecule type" value="Transcribed_RNA"/>
</dbReference>
<name>A0A2P2L4U2_RHIMU</name>
<accession>A0A2P2L4U2</accession>
<reference evidence="2" key="1">
    <citation type="submission" date="2018-02" db="EMBL/GenBank/DDBJ databases">
        <title>Rhizophora mucronata_Transcriptome.</title>
        <authorList>
            <person name="Meera S.P."/>
            <person name="Sreeshan A."/>
            <person name="Augustine A."/>
        </authorList>
    </citation>
    <scope>NUCLEOTIDE SEQUENCE</scope>
    <source>
        <tissue evidence="2">Leaf</tissue>
    </source>
</reference>
<proteinExistence type="predicted"/>
<dbReference type="AlphaFoldDB" id="A0A2P2L4U2"/>
<feature type="chain" id="PRO_5015179212" evidence="1">
    <location>
        <begin position="27"/>
        <end position="72"/>
    </location>
</feature>
<evidence type="ECO:0000256" key="1">
    <source>
        <dbReference type="SAM" id="SignalP"/>
    </source>
</evidence>
<feature type="signal peptide" evidence="1">
    <location>
        <begin position="1"/>
        <end position="26"/>
    </location>
</feature>
<keyword evidence="1" id="KW-0732">Signal</keyword>
<protein>
    <submittedName>
        <fullName evidence="2">Uncharacterized protein</fullName>
    </submittedName>
</protein>
<sequence length="72" mass="7908">MLALILSDNPSLLLAALFLLLTLLESKDLEHALATVVGPVTMQHGLKWDTSDSHAAGQSILVKYMPQVMWSY</sequence>
<evidence type="ECO:0000313" key="2">
    <source>
        <dbReference type="EMBL" id="MBX12971.1"/>
    </source>
</evidence>